<evidence type="ECO:0000313" key="2">
    <source>
        <dbReference type="EMBL" id="CEM07242.1"/>
    </source>
</evidence>
<organism evidence="2">
    <name type="scientific">Chromera velia CCMP2878</name>
    <dbReference type="NCBI Taxonomy" id="1169474"/>
    <lineage>
        <taxon>Eukaryota</taxon>
        <taxon>Sar</taxon>
        <taxon>Alveolata</taxon>
        <taxon>Colpodellida</taxon>
        <taxon>Chromeraceae</taxon>
        <taxon>Chromera</taxon>
    </lineage>
</organism>
<gene>
    <name evidence="2" type="ORF">Cvel_2748</name>
</gene>
<dbReference type="AlphaFoldDB" id="A0A0G4F5W4"/>
<name>A0A0G4F5W4_9ALVE</name>
<reference evidence="2" key="1">
    <citation type="submission" date="2014-11" db="EMBL/GenBank/DDBJ databases">
        <authorList>
            <person name="Otto D Thomas"/>
            <person name="Naeem Raeece"/>
        </authorList>
    </citation>
    <scope>NUCLEOTIDE SEQUENCE</scope>
</reference>
<dbReference type="VEuPathDB" id="CryptoDB:Cvel_2748"/>
<sequence>MRREGCMTPRWLERNGKGMVLGAHSARSRAFLVRVVAPERRPALFESIEFLGKVPKRGIDGNGICIIVHSQEGMEVIHFFLASNGHFYARKTSEEALTASLMDIVGALRVGGGATPSSGVGDTGDEASGGVREGEPRAGGKGPMELSTGSMERV</sequence>
<dbReference type="EMBL" id="CDMZ01000122">
    <property type="protein sequence ID" value="CEM07242.1"/>
    <property type="molecule type" value="Genomic_DNA"/>
</dbReference>
<evidence type="ECO:0000256" key="1">
    <source>
        <dbReference type="SAM" id="MobiDB-lite"/>
    </source>
</evidence>
<protein>
    <submittedName>
        <fullName evidence="2">Uncharacterized protein</fullName>
    </submittedName>
</protein>
<proteinExistence type="predicted"/>
<feature type="region of interest" description="Disordered" evidence="1">
    <location>
        <begin position="115"/>
        <end position="154"/>
    </location>
</feature>
<accession>A0A0G4F5W4</accession>